<dbReference type="RefSeq" id="WP_343801255.1">
    <property type="nucleotide sequence ID" value="NZ_BAAADJ010000057.1"/>
</dbReference>
<proteinExistence type="predicted"/>
<accession>A0ABP3G9B5</accession>
<evidence type="ECO:0000313" key="3">
    <source>
        <dbReference type="Proteomes" id="UP001500782"/>
    </source>
</evidence>
<dbReference type="EMBL" id="BAAADJ010000057">
    <property type="protein sequence ID" value="GAA0339747.1"/>
    <property type="molecule type" value="Genomic_DNA"/>
</dbReference>
<comment type="caution">
    <text evidence="2">The sequence shown here is derived from an EMBL/GenBank/DDBJ whole genome shotgun (WGS) entry which is preliminary data.</text>
</comment>
<keyword evidence="1" id="KW-0732">Signal</keyword>
<reference evidence="3" key="1">
    <citation type="journal article" date="2019" name="Int. J. Syst. Evol. Microbiol.">
        <title>The Global Catalogue of Microorganisms (GCM) 10K type strain sequencing project: providing services to taxonomists for standard genome sequencing and annotation.</title>
        <authorList>
            <consortium name="The Broad Institute Genomics Platform"/>
            <consortium name="The Broad Institute Genome Sequencing Center for Infectious Disease"/>
            <person name="Wu L."/>
            <person name="Ma J."/>
        </authorList>
    </citation>
    <scope>NUCLEOTIDE SEQUENCE [LARGE SCALE GENOMIC DNA]</scope>
    <source>
        <strain evidence="3">JCM 9731</strain>
    </source>
</reference>
<gene>
    <name evidence="2" type="ORF">GCM10008967_32640</name>
</gene>
<evidence type="ECO:0000256" key="1">
    <source>
        <dbReference type="SAM" id="SignalP"/>
    </source>
</evidence>
<feature type="signal peptide" evidence="1">
    <location>
        <begin position="1"/>
        <end position="19"/>
    </location>
</feature>
<evidence type="ECO:0008006" key="4">
    <source>
        <dbReference type="Google" id="ProtNLM"/>
    </source>
</evidence>
<protein>
    <recommendedName>
        <fullName evidence="4">Lipoprotein</fullName>
    </recommendedName>
</protein>
<organism evidence="2 3">
    <name type="scientific">Bacillus carboniphilus</name>
    <dbReference type="NCBI Taxonomy" id="86663"/>
    <lineage>
        <taxon>Bacteria</taxon>
        <taxon>Bacillati</taxon>
        <taxon>Bacillota</taxon>
        <taxon>Bacilli</taxon>
        <taxon>Bacillales</taxon>
        <taxon>Bacillaceae</taxon>
        <taxon>Bacillus</taxon>
    </lineage>
</organism>
<dbReference type="Proteomes" id="UP001500782">
    <property type="component" value="Unassembled WGS sequence"/>
</dbReference>
<evidence type="ECO:0000313" key="2">
    <source>
        <dbReference type="EMBL" id="GAA0339747.1"/>
    </source>
</evidence>
<feature type="chain" id="PRO_5046146240" description="Lipoprotein" evidence="1">
    <location>
        <begin position="20"/>
        <end position="271"/>
    </location>
</feature>
<sequence>MKQLWVILLLIMMALNGCGSGNQTDNNQASNDQKEAAKAEIESRLSTLIEFNNEANETVGYIKGEDFPSFRKELNLIAEGIGIDDKLQINSDDEIKSMISRLETGVDQLTGDEAIQALETMNSSQVIYSTVFKDDFELQFEEVDLTSSGNSLNFFINHESENLTTESDIIEEVESTIGVIEFSNLEPLQDLKAESEKYADAFPEEELTLLNAIINNLTSSIQNQINVLKQLKPVTMDEGSSVDQLLDQAITDYNDAKKSLDELEALYGKNE</sequence>
<keyword evidence="3" id="KW-1185">Reference proteome</keyword>
<name>A0ABP3G9B5_9BACI</name>